<organism evidence="1 2">
    <name type="scientific">Maricaulis virginensis</name>
    <dbReference type="NCBI Taxonomy" id="144022"/>
    <lineage>
        <taxon>Bacteria</taxon>
        <taxon>Pseudomonadati</taxon>
        <taxon>Pseudomonadota</taxon>
        <taxon>Alphaproteobacteria</taxon>
        <taxon>Maricaulales</taxon>
        <taxon>Maricaulaceae</taxon>
        <taxon>Maricaulis</taxon>
    </lineage>
</organism>
<dbReference type="SUPFAM" id="SSF53254">
    <property type="entry name" value="Phosphoglycerate mutase-like"/>
    <property type="match status" value="1"/>
</dbReference>
<name>A0A9W6IPM0_9PROT</name>
<dbReference type="Proteomes" id="UP001143486">
    <property type="component" value="Unassembled WGS sequence"/>
</dbReference>
<sequence length="212" mass="21898">MIATYLSALVLTAAGLDGAAAADFDRPALLELAPADLQADIAASGRHILVVRHAYKISPDCNGMECPLSETGEAMVARLSGLLGEAPVDRAYASAACRTRLTAAAGHAEVVAHQAVDGYAADCTPGATIERQRSAAFAEARDGEARWTLAGEHSNTSCLWLAEFAGTAAAEAAGCAEGRLPETAYGDIYWLYQSGGGWQLAVLPGAFSVDAE</sequence>
<dbReference type="RefSeq" id="WP_271187180.1">
    <property type="nucleotide sequence ID" value="NZ_BSFE01000006.1"/>
</dbReference>
<dbReference type="EMBL" id="BSFE01000006">
    <property type="protein sequence ID" value="GLK52821.1"/>
    <property type="molecule type" value="Genomic_DNA"/>
</dbReference>
<protein>
    <recommendedName>
        <fullName evidence="3">Histidine phosphatase superfamily (Branch 1)</fullName>
    </recommendedName>
</protein>
<evidence type="ECO:0008006" key="3">
    <source>
        <dbReference type="Google" id="ProtNLM"/>
    </source>
</evidence>
<dbReference type="InterPro" id="IPR013078">
    <property type="entry name" value="His_Pase_superF_clade-1"/>
</dbReference>
<evidence type="ECO:0000313" key="2">
    <source>
        <dbReference type="Proteomes" id="UP001143486"/>
    </source>
</evidence>
<evidence type="ECO:0000313" key="1">
    <source>
        <dbReference type="EMBL" id="GLK52821.1"/>
    </source>
</evidence>
<dbReference type="InterPro" id="IPR029033">
    <property type="entry name" value="His_PPase_superfam"/>
</dbReference>
<dbReference type="Gene3D" id="3.40.50.1240">
    <property type="entry name" value="Phosphoglycerate mutase-like"/>
    <property type="match status" value="1"/>
</dbReference>
<dbReference type="AlphaFoldDB" id="A0A9W6IPM0"/>
<gene>
    <name evidence="1" type="ORF">GCM10017621_23290</name>
</gene>
<reference evidence="1" key="2">
    <citation type="submission" date="2023-01" db="EMBL/GenBank/DDBJ databases">
        <authorList>
            <person name="Sun Q."/>
            <person name="Evtushenko L."/>
        </authorList>
    </citation>
    <scope>NUCLEOTIDE SEQUENCE</scope>
    <source>
        <strain evidence="1">VKM B-1513</strain>
    </source>
</reference>
<reference evidence="1" key="1">
    <citation type="journal article" date="2014" name="Int. J. Syst. Evol. Microbiol.">
        <title>Complete genome sequence of Corynebacterium casei LMG S-19264T (=DSM 44701T), isolated from a smear-ripened cheese.</title>
        <authorList>
            <consortium name="US DOE Joint Genome Institute (JGI-PGF)"/>
            <person name="Walter F."/>
            <person name="Albersmeier A."/>
            <person name="Kalinowski J."/>
            <person name="Ruckert C."/>
        </authorList>
    </citation>
    <scope>NUCLEOTIDE SEQUENCE</scope>
    <source>
        <strain evidence="1">VKM B-1513</strain>
    </source>
</reference>
<dbReference type="Pfam" id="PF00300">
    <property type="entry name" value="His_Phos_1"/>
    <property type="match status" value="1"/>
</dbReference>
<keyword evidence="2" id="KW-1185">Reference proteome</keyword>
<proteinExistence type="predicted"/>
<comment type="caution">
    <text evidence="1">The sequence shown here is derived from an EMBL/GenBank/DDBJ whole genome shotgun (WGS) entry which is preliminary data.</text>
</comment>
<accession>A0A9W6IPM0</accession>